<dbReference type="SUPFAM" id="SSF103473">
    <property type="entry name" value="MFS general substrate transporter"/>
    <property type="match status" value="1"/>
</dbReference>
<feature type="transmembrane region" description="Helical" evidence="6">
    <location>
        <begin position="363"/>
        <end position="383"/>
    </location>
</feature>
<feature type="transmembrane region" description="Helical" evidence="6">
    <location>
        <begin position="246"/>
        <end position="266"/>
    </location>
</feature>
<evidence type="ECO:0000256" key="5">
    <source>
        <dbReference type="ARBA" id="ARBA00023136"/>
    </source>
</evidence>
<reference evidence="9" key="1">
    <citation type="submission" date="2017-05" db="EMBL/GenBank/DDBJ databases">
        <authorList>
            <person name="Macchi M."/>
            <person name="Festa S."/>
            <person name="Coppotelli B.M."/>
            <person name="Morelli I.S."/>
        </authorList>
    </citation>
    <scope>NUCLEOTIDE SEQUENCE [LARGE SCALE GENOMIC DNA]</scope>
    <source>
        <strain evidence="9">I</strain>
    </source>
</reference>
<keyword evidence="9" id="KW-1185">Reference proteome</keyword>
<dbReference type="PANTHER" id="PTHR43124">
    <property type="entry name" value="PURINE EFFLUX PUMP PBUE"/>
    <property type="match status" value="1"/>
</dbReference>
<proteinExistence type="predicted"/>
<dbReference type="Pfam" id="PF07690">
    <property type="entry name" value="MFS_1"/>
    <property type="match status" value="1"/>
</dbReference>
<keyword evidence="2" id="KW-1003">Cell membrane</keyword>
<evidence type="ECO:0000256" key="3">
    <source>
        <dbReference type="ARBA" id="ARBA00022692"/>
    </source>
</evidence>
<organism evidence="8 9">
    <name type="scientific">Inquilinus limosus</name>
    <dbReference type="NCBI Taxonomy" id="171674"/>
    <lineage>
        <taxon>Bacteria</taxon>
        <taxon>Pseudomonadati</taxon>
        <taxon>Pseudomonadota</taxon>
        <taxon>Alphaproteobacteria</taxon>
        <taxon>Rhodospirillales</taxon>
        <taxon>Rhodospirillaceae</taxon>
        <taxon>Inquilinus</taxon>
    </lineage>
</organism>
<feature type="transmembrane region" description="Helical" evidence="6">
    <location>
        <begin position="273"/>
        <end position="293"/>
    </location>
</feature>
<feature type="transmembrane region" description="Helical" evidence="6">
    <location>
        <begin position="109"/>
        <end position="128"/>
    </location>
</feature>
<dbReference type="PROSITE" id="PS50850">
    <property type="entry name" value="MFS"/>
    <property type="match status" value="1"/>
</dbReference>
<feature type="transmembrane region" description="Helical" evidence="6">
    <location>
        <begin position="47"/>
        <end position="70"/>
    </location>
</feature>
<evidence type="ECO:0000256" key="6">
    <source>
        <dbReference type="SAM" id="Phobius"/>
    </source>
</evidence>
<dbReference type="InterPro" id="IPR050189">
    <property type="entry name" value="MFS_Efflux_Transporters"/>
</dbReference>
<comment type="subcellular location">
    <subcellularLocation>
        <location evidence="1">Cell membrane</location>
        <topology evidence="1">Multi-pass membrane protein</topology>
    </subcellularLocation>
</comment>
<dbReference type="Proteomes" id="UP000196655">
    <property type="component" value="Unassembled WGS sequence"/>
</dbReference>
<accession>A0A211ZP78</accession>
<evidence type="ECO:0000313" key="8">
    <source>
        <dbReference type="EMBL" id="OWJ67083.1"/>
    </source>
</evidence>
<evidence type="ECO:0000313" key="9">
    <source>
        <dbReference type="Proteomes" id="UP000196655"/>
    </source>
</evidence>
<dbReference type="InterPro" id="IPR036259">
    <property type="entry name" value="MFS_trans_sf"/>
</dbReference>
<dbReference type="Gene3D" id="1.20.1250.20">
    <property type="entry name" value="MFS general substrate transporter like domains"/>
    <property type="match status" value="1"/>
</dbReference>
<gene>
    <name evidence="8" type="ORF">BWR60_11125</name>
</gene>
<keyword evidence="4 6" id="KW-1133">Transmembrane helix</keyword>
<dbReference type="STRING" id="1122125.GCA_000423185_02723"/>
<comment type="caution">
    <text evidence="8">The sequence shown here is derived from an EMBL/GenBank/DDBJ whole genome shotgun (WGS) entry which is preliminary data.</text>
</comment>
<feature type="transmembrane region" description="Helical" evidence="6">
    <location>
        <begin position="163"/>
        <end position="184"/>
    </location>
</feature>
<dbReference type="GO" id="GO:0005886">
    <property type="term" value="C:plasma membrane"/>
    <property type="evidence" value="ECO:0007669"/>
    <property type="project" value="UniProtKB-SubCell"/>
</dbReference>
<protein>
    <recommendedName>
        <fullName evidence="7">Major facilitator superfamily (MFS) profile domain-containing protein</fullName>
    </recommendedName>
</protein>
<evidence type="ECO:0000256" key="4">
    <source>
        <dbReference type="ARBA" id="ARBA00022989"/>
    </source>
</evidence>
<evidence type="ECO:0000256" key="1">
    <source>
        <dbReference type="ARBA" id="ARBA00004651"/>
    </source>
</evidence>
<feature type="transmembrane region" description="Helical" evidence="6">
    <location>
        <begin position="135"/>
        <end position="157"/>
    </location>
</feature>
<dbReference type="PANTHER" id="PTHR43124:SF3">
    <property type="entry name" value="CHLORAMPHENICOL EFFLUX PUMP RV0191"/>
    <property type="match status" value="1"/>
</dbReference>
<feature type="transmembrane region" description="Helical" evidence="6">
    <location>
        <begin position="334"/>
        <end position="357"/>
    </location>
</feature>
<sequence>MIMSSRGSWAAILVIYAAGVAAAAQLGKLSALLPPMQRDLGLDLTAAALLVSLLEIGGATLGLFAGVVISRVGARRALLAGLLLLAIAAAGMAATSAVIGMFLWRIVEAAAYLAVAVAAPTLTIATASPAQRSSALALWSTFFPVGFATGSILAGLGVEVAPWRWVLLGSAALTALLLLPSWRLPTPPEAMPRRAATNGARPARAPLGAWLMAVGFACYTTFEVGLLAVMPAYFTGQHGVSASTAGLISGVAAFASVLGGLAAAWWMRRDRPLGGFTAFGVAVPALLLFAVFTPAAGSWLWPAAAATLLNAISGAVPAVVFARLPDAVGPGGDMATANGLLAQGGASGSLLGPPLLAAAVSHLGWPAAAGAGLVASALCLLLLTLAQRGPNGAAALSRR</sequence>
<dbReference type="InterPro" id="IPR020846">
    <property type="entry name" value="MFS_dom"/>
</dbReference>
<dbReference type="AlphaFoldDB" id="A0A211ZP78"/>
<evidence type="ECO:0000259" key="7">
    <source>
        <dbReference type="PROSITE" id="PS50850"/>
    </source>
</evidence>
<keyword evidence="3 6" id="KW-0812">Transmembrane</keyword>
<feature type="transmembrane region" description="Helical" evidence="6">
    <location>
        <begin position="299"/>
        <end position="322"/>
    </location>
</feature>
<feature type="transmembrane region" description="Helical" evidence="6">
    <location>
        <begin position="205"/>
        <end position="234"/>
    </location>
</feature>
<dbReference type="EMBL" id="NHON01000016">
    <property type="protein sequence ID" value="OWJ67083.1"/>
    <property type="molecule type" value="Genomic_DNA"/>
</dbReference>
<name>A0A211ZP78_9PROT</name>
<keyword evidence="5 6" id="KW-0472">Membrane</keyword>
<dbReference type="CDD" id="cd06174">
    <property type="entry name" value="MFS"/>
    <property type="match status" value="1"/>
</dbReference>
<evidence type="ECO:0000256" key="2">
    <source>
        <dbReference type="ARBA" id="ARBA00022475"/>
    </source>
</evidence>
<feature type="transmembrane region" description="Helical" evidence="6">
    <location>
        <begin position="77"/>
        <end position="103"/>
    </location>
</feature>
<feature type="domain" description="Major facilitator superfamily (MFS) profile" evidence="7">
    <location>
        <begin position="11"/>
        <end position="388"/>
    </location>
</feature>
<dbReference type="GO" id="GO:0022857">
    <property type="term" value="F:transmembrane transporter activity"/>
    <property type="evidence" value="ECO:0007669"/>
    <property type="project" value="InterPro"/>
</dbReference>
<dbReference type="InterPro" id="IPR011701">
    <property type="entry name" value="MFS"/>
</dbReference>